<feature type="compositionally biased region" description="Polar residues" evidence="1">
    <location>
        <begin position="103"/>
        <end position="120"/>
    </location>
</feature>
<evidence type="ECO:0000259" key="2">
    <source>
        <dbReference type="Pfam" id="PF14304"/>
    </source>
</evidence>
<sequence>MAMQQSLQQQQQPGSNFTSPFAGLPKAQLYDIMSQMKALIDQNQQQARQILIDNPLLTRALFQAQIMLGMVQPPNVMPNIQQKPSKPQPAQVGSPPSVQSSQTLPAQVRAQSEPNSSQTLIPARQQQPPQPSNSMPLPSIPPSTFPSQAPSGLSVPQTKSFSNVPIPSMPPVQSSQIPNVSLPAPPPYYSTLPPHLAMAPIQLQQALQNPGIFNQTLQPPLPFHPRPVAMPPFTHQLHPQMPHTLGLQPSSAPQLLLSQPLFHSGVPPPSSFPQGQPPLPNQPPPQRLYQAGSSHVGPDYGTQAGTSMQTDRGSPWGPGPSEATTAGTQLLGPPPMASGQMASGISVQQPRPVLTPEMEKALLQQVMSLTPEQINLLPLEQRNQVLQLQEMLR</sequence>
<organism evidence="4 5">
    <name type="scientific">Canna indica</name>
    <name type="common">Indian-shot</name>
    <dbReference type="NCBI Taxonomy" id="4628"/>
    <lineage>
        <taxon>Eukaryota</taxon>
        <taxon>Viridiplantae</taxon>
        <taxon>Streptophyta</taxon>
        <taxon>Embryophyta</taxon>
        <taxon>Tracheophyta</taxon>
        <taxon>Spermatophyta</taxon>
        <taxon>Magnoliopsida</taxon>
        <taxon>Liliopsida</taxon>
        <taxon>Zingiberales</taxon>
        <taxon>Cannaceae</taxon>
        <taxon>Canna</taxon>
    </lineage>
</organism>
<protein>
    <submittedName>
        <fullName evidence="4">Uncharacterized protein</fullName>
    </submittedName>
</protein>
<feature type="domain" description="Cleavage stimulation factor subunit 2 hinge" evidence="3">
    <location>
        <begin position="4"/>
        <end position="75"/>
    </location>
</feature>
<dbReference type="PANTHER" id="PTHR47866">
    <property type="entry name" value="HYDROXYPROLINE-RICH GLYCOPROTEIN FAMILY PROTEIN"/>
    <property type="match status" value="1"/>
</dbReference>
<feature type="compositionally biased region" description="Low complexity" evidence="1">
    <location>
        <begin position="122"/>
        <end position="137"/>
    </location>
</feature>
<dbReference type="EMBL" id="CP136890">
    <property type="protein sequence ID" value="WOK91537.1"/>
    <property type="molecule type" value="Genomic_DNA"/>
</dbReference>
<gene>
    <name evidence="4" type="ORF">Cni_G00228</name>
</gene>
<name>A0AAQ3Q008_9LILI</name>
<evidence type="ECO:0000313" key="5">
    <source>
        <dbReference type="Proteomes" id="UP001327560"/>
    </source>
</evidence>
<dbReference type="InterPro" id="IPR038192">
    <property type="entry name" value="CSTF_C_sf"/>
</dbReference>
<dbReference type="Pfam" id="PF14304">
    <property type="entry name" value="CSTF_C"/>
    <property type="match status" value="1"/>
</dbReference>
<keyword evidence="5" id="KW-1185">Reference proteome</keyword>
<feature type="compositionally biased region" description="Pro residues" evidence="1">
    <location>
        <begin position="266"/>
        <end position="286"/>
    </location>
</feature>
<feature type="region of interest" description="Disordered" evidence="1">
    <location>
        <begin position="77"/>
        <end position="175"/>
    </location>
</feature>
<dbReference type="Gene3D" id="1.25.40.630">
    <property type="match status" value="1"/>
</dbReference>
<reference evidence="4 5" key="1">
    <citation type="submission" date="2023-10" db="EMBL/GenBank/DDBJ databases">
        <title>Chromosome-scale genome assembly provides insights into flower coloration mechanisms of Canna indica.</title>
        <authorList>
            <person name="Li C."/>
        </authorList>
    </citation>
    <scope>NUCLEOTIDE SEQUENCE [LARGE SCALE GENOMIC DNA]</scope>
    <source>
        <tissue evidence="4">Flower</tissue>
    </source>
</reference>
<feature type="compositionally biased region" description="Low complexity" evidence="1">
    <location>
        <begin position="1"/>
        <end position="12"/>
    </location>
</feature>
<evidence type="ECO:0000259" key="3">
    <source>
        <dbReference type="Pfam" id="PF14327"/>
    </source>
</evidence>
<evidence type="ECO:0000256" key="1">
    <source>
        <dbReference type="SAM" id="MobiDB-lite"/>
    </source>
</evidence>
<dbReference type="PANTHER" id="PTHR47866:SF2">
    <property type="entry name" value="HYDROXYPROLINE-RICH GLYCOPROTEIN FAMILY PROTEIN"/>
    <property type="match status" value="1"/>
</dbReference>
<proteinExistence type="predicted"/>
<feature type="compositionally biased region" description="Low complexity" evidence="1">
    <location>
        <begin position="88"/>
        <end position="102"/>
    </location>
</feature>
<dbReference type="Proteomes" id="UP001327560">
    <property type="component" value="Chromosome 1"/>
</dbReference>
<dbReference type="Gene3D" id="1.10.20.70">
    <property type="entry name" value="Transcription termination and cleavage factor, C-terminal domain"/>
    <property type="match status" value="1"/>
</dbReference>
<dbReference type="InterPro" id="IPR025742">
    <property type="entry name" value="CSTF2_hinge"/>
</dbReference>
<feature type="compositionally biased region" description="Polar residues" evidence="1">
    <location>
        <begin position="303"/>
        <end position="312"/>
    </location>
</feature>
<feature type="region of interest" description="Disordered" evidence="1">
    <location>
        <begin position="260"/>
        <end position="326"/>
    </location>
</feature>
<feature type="region of interest" description="Disordered" evidence="1">
    <location>
        <begin position="1"/>
        <end position="20"/>
    </location>
</feature>
<dbReference type="Pfam" id="PF14327">
    <property type="entry name" value="CSTF2_hinge"/>
    <property type="match status" value="1"/>
</dbReference>
<accession>A0AAQ3Q008</accession>
<dbReference type="AlphaFoldDB" id="A0AAQ3Q008"/>
<dbReference type="GO" id="GO:0031124">
    <property type="term" value="P:mRNA 3'-end processing"/>
    <property type="evidence" value="ECO:0007669"/>
    <property type="project" value="InterPro"/>
</dbReference>
<feature type="compositionally biased region" description="Polar residues" evidence="1">
    <location>
        <begin position="145"/>
        <end position="175"/>
    </location>
</feature>
<dbReference type="InterPro" id="IPR026896">
    <property type="entry name" value="CSTF_C"/>
</dbReference>
<feature type="domain" description="Transcription termination and cleavage factor C-terminal" evidence="2">
    <location>
        <begin position="360"/>
        <end position="393"/>
    </location>
</feature>
<evidence type="ECO:0000313" key="4">
    <source>
        <dbReference type="EMBL" id="WOK91537.1"/>
    </source>
</evidence>